<evidence type="ECO:0000256" key="2">
    <source>
        <dbReference type="ARBA" id="ARBA00004611"/>
    </source>
</evidence>
<name>A0A7I8VYY6_9ANNE</name>
<feature type="region of interest" description="Disordered" evidence="12">
    <location>
        <begin position="388"/>
        <end position="413"/>
    </location>
</feature>
<dbReference type="EMBL" id="CAJFCJ010000013">
    <property type="protein sequence ID" value="CAD5121092.1"/>
    <property type="molecule type" value="Genomic_DNA"/>
</dbReference>
<feature type="compositionally biased region" description="Low complexity" evidence="12">
    <location>
        <begin position="219"/>
        <end position="230"/>
    </location>
</feature>
<keyword evidence="9" id="KW-0966">Cell projection</keyword>
<dbReference type="PANTHER" id="PTHR31598">
    <property type="entry name" value="IQ DOMAIN-CONTAINING PROTEIN D"/>
    <property type="match status" value="1"/>
</dbReference>
<dbReference type="PANTHER" id="PTHR31598:SF1">
    <property type="entry name" value="DYNEIN REGULATORY COMPLEX PROTEIN 10"/>
    <property type="match status" value="1"/>
</dbReference>
<organism evidence="14 15">
    <name type="scientific">Dimorphilus gyrociliatus</name>
    <dbReference type="NCBI Taxonomy" id="2664684"/>
    <lineage>
        <taxon>Eukaryota</taxon>
        <taxon>Metazoa</taxon>
        <taxon>Spiralia</taxon>
        <taxon>Lophotrochozoa</taxon>
        <taxon>Annelida</taxon>
        <taxon>Polychaeta</taxon>
        <taxon>Polychaeta incertae sedis</taxon>
        <taxon>Dinophilidae</taxon>
        <taxon>Dimorphilus</taxon>
    </lineage>
</organism>
<protein>
    <recommendedName>
        <fullName evidence="4">Dynein regulatory complex protein 10</fullName>
    </recommendedName>
    <alternativeName>
        <fullName evidence="10">IQ domain-containing protein D</fullName>
    </alternativeName>
</protein>
<accession>A0A7I8VYY6</accession>
<evidence type="ECO:0000256" key="10">
    <source>
        <dbReference type="ARBA" id="ARBA00032180"/>
    </source>
</evidence>
<evidence type="ECO:0000256" key="4">
    <source>
        <dbReference type="ARBA" id="ARBA00021752"/>
    </source>
</evidence>
<evidence type="ECO:0000256" key="11">
    <source>
        <dbReference type="ARBA" id="ARBA00046836"/>
    </source>
</evidence>
<dbReference type="OrthoDB" id="536093at2759"/>
<sequence>MTTVSEPSIAGEKMSKLMSQPQNITQYEPKRSKVPKVDPIRTLEPARKKVSTVEAQRVLHTLLDSIKKLEIAVNIEYIIDNMERFNVAFGQTLVKKFLNHQQLLEKFDTQVFEMEKLFIEQRQKRIRELKRRVRRGSDISGEEDAYLLEQNFDEEEEDHEEQEDEREYDDEGEREEPEQSQQEEAADPSLEKDPETKSAKATDDGQSEQVLTPRPPSTSRPSSTKSSVRRGTTPTSQKSVSSTDSRIVQNINELQQNLIRINSLISDSTRNIQRCFAVDPGAYDAFHKDIDNDEIDYDAEVKQFLEFVYELRNIITRKLLTSPVEELENNKCLKEIEARARNHMDTIAKLEGVLKELEEEKNNEIKDKNNIIRNLQNQLHTIERVSEESIKQVKSDADKQELADKKNSEGRQGKLAQEVAALKQQYQNELQEHRSIEADLRNKKYKNETEVENWINRYDENMGSRQEKYEEIDEQYTKEKKQLNELEERFKTLEEEYKAIMAEREAERERREKEARELQLCMQAATTIQAFWRSFKVRKAIRTKKKGKRGKNLSNYGHEIGVSIAERYKDLDKEKQRNSFLNGTVKDFETKIQQAVNYLTNSTKIQRENIKGSFGFDWPQSIDIPLTYLQAIYNELGDNSYDTTFKDKDSQNGLAKWPSFNNLLNLTEIYTPSYASKKKGTKQYVPCFELGASHCHPVETADEIRNILWKDFVARDKEFSNRAPFILNVPLYSIVDYSHAMIAIDQFLDLTLNLGDDVWVVTASQMIDWIKSNETVLNNLREFEGFGCKDFGKFNKLNCSAVADRCSDFTGLLKCKDKNDTSEIEYPNPDFAKIDGNILLLVQTIVLILAFAIFVMREKVS</sequence>
<keyword evidence="15" id="KW-1185">Reference proteome</keyword>
<evidence type="ECO:0000256" key="1">
    <source>
        <dbReference type="ARBA" id="ARBA00003029"/>
    </source>
</evidence>
<evidence type="ECO:0000256" key="7">
    <source>
        <dbReference type="ARBA" id="ARBA00023069"/>
    </source>
</evidence>
<dbReference type="InterPro" id="IPR000048">
    <property type="entry name" value="IQ_motif_EF-hand-BS"/>
</dbReference>
<keyword evidence="8" id="KW-0206">Cytoskeleton</keyword>
<evidence type="ECO:0000256" key="13">
    <source>
        <dbReference type="SAM" id="Phobius"/>
    </source>
</evidence>
<dbReference type="AlphaFoldDB" id="A0A7I8VYY6"/>
<evidence type="ECO:0000256" key="6">
    <source>
        <dbReference type="ARBA" id="ARBA00022846"/>
    </source>
</evidence>
<evidence type="ECO:0000313" key="14">
    <source>
        <dbReference type="EMBL" id="CAD5121092.1"/>
    </source>
</evidence>
<evidence type="ECO:0000256" key="12">
    <source>
        <dbReference type="SAM" id="MobiDB-lite"/>
    </source>
</evidence>
<evidence type="ECO:0000313" key="15">
    <source>
        <dbReference type="Proteomes" id="UP000549394"/>
    </source>
</evidence>
<proteinExistence type="inferred from homology"/>
<keyword evidence="6" id="KW-0282">Flagellum</keyword>
<feature type="transmembrane region" description="Helical" evidence="13">
    <location>
        <begin position="838"/>
        <end position="856"/>
    </location>
</feature>
<dbReference type="Pfam" id="PF00612">
    <property type="entry name" value="IQ"/>
    <property type="match status" value="1"/>
</dbReference>
<dbReference type="Proteomes" id="UP000549394">
    <property type="component" value="Unassembled WGS sequence"/>
</dbReference>
<feature type="compositionally biased region" description="Basic and acidic residues" evidence="12">
    <location>
        <begin position="189"/>
        <end position="203"/>
    </location>
</feature>
<feature type="region of interest" description="Disordered" evidence="12">
    <location>
        <begin position="142"/>
        <end position="244"/>
    </location>
</feature>
<dbReference type="Gene3D" id="3.20.20.370">
    <property type="entry name" value="Glycoside hydrolase/deacetylase"/>
    <property type="match status" value="1"/>
</dbReference>
<evidence type="ECO:0000256" key="8">
    <source>
        <dbReference type="ARBA" id="ARBA00023212"/>
    </source>
</evidence>
<comment type="subcellular location">
    <subcellularLocation>
        <location evidence="2">Cytoplasm</location>
        <location evidence="2">Cytoskeleton</location>
        <location evidence="2">Flagellum axoneme</location>
    </subcellularLocation>
</comment>
<comment type="function">
    <text evidence="1">Component of the nexin-dynein regulatory complex (N-DRC), a key regulator of ciliary/flagellar motility which maintains the alignment and integrity of the distal axoneme and regulates microtubule sliding in motile axonemes.</text>
</comment>
<feature type="compositionally biased region" description="Basic and acidic residues" evidence="12">
    <location>
        <begin position="388"/>
        <end position="412"/>
    </location>
</feature>
<dbReference type="CDD" id="cd23767">
    <property type="entry name" value="IQCD"/>
    <property type="match status" value="1"/>
</dbReference>
<comment type="similarity">
    <text evidence="3">Belongs to the DRC10 family.</text>
</comment>
<feature type="compositionally biased region" description="Acidic residues" evidence="12">
    <location>
        <begin position="142"/>
        <end position="178"/>
    </location>
</feature>
<keyword evidence="13" id="KW-0812">Transmembrane</keyword>
<dbReference type="InterPro" id="IPR042815">
    <property type="entry name" value="DRC10"/>
</dbReference>
<comment type="subunit">
    <text evidence="11">Component of the nexin-dynein regulatory complex (N-DRC). Interacts with CFAP52.</text>
</comment>
<dbReference type="PROSITE" id="PS50096">
    <property type="entry name" value="IQ"/>
    <property type="match status" value="1"/>
</dbReference>
<reference evidence="14 15" key="1">
    <citation type="submission" date="2020-08" db="EMBL/GenBank/DDBJ databases">
        <authorList>
            <person name="Hejnol A."/>
        </authorList>
    </citation>
    <scope>NUCLEOTIDE SEQUENCE [LARGE SCALE GENOMIC DNA]</scope>
</reference>
<comment type="caution">
    <text evidence="14">The sequence shown here is derived from an EMBL/GenBank/DDBJ whole genome shotgun (WGS) entry which is preliminary data.</text>
</comment>
<evidence type="ECO:0000256" key="5">
    <source>
        <dbReference type="ARBA" id="ARBA00022490"/>
    </source>
</evidence>
<evidence type="ECO:0000256" key="3">
    <source>
        <dbReference type="ARBA" id="ARBA00009071"/>
    </source>
</evidence>
<feature type="compositionally biased region" description="Polar residues" evidence="12">
    <location>
        <begin position="232"/>
        <end position="244"/>
    </location>
</feature>
<keyword evidence="7" id="KW-0969">Cilium</keyword>
<keyword evidence="13" id="KW-1133">Transmembrane helix</keyword>
<evidence type="ECO:0000256" key="9">
    <source>
        <dbReference type="ARBA" id="ARBA00023273"/>
    </source>
</evidence>
<keyword evidence="13" id="KW-0472">Membrane</keyword>
<keyword evidence="5" id="KW-0963">Cytoplasm</keyword>
<gene>
    <name evidence="14" type="ORF">DGYR_LOCUS9086</name>
</gene>